<reference evidence="3 4" key="1">
    <citation type="submission" date="2023-04" db="EMBL/GenBank/DDBJ databases">
        <title>Halomonas strains isolated from rhizosphere soil.</title>
        <authorList>
            <person name="Xu L."/>
            <person name="Sun J.-Q."/>
        </authorList>
    </citation>
    <scope>NUCLEOTIDE SEQUENCE [LARGE SCALE GENOMIC DNA]</scope>
    <source>
        <strain evidence="3 4">LR5S20</strain>
    </source>
</reference>
<organism evidence="3 4">
    <name type="scientific">Halomonas rhizosphaerae</name>
    <dbReference type="NCBI Taxonomy" id="3043296"/>
    <lineage>
        <taxon>Bacteria</taxon>
        <taxon>Pseudomonadati</taxon>
        <taxon>Pseudomonadota</taxon>
        <taxon>Gammaproteobacteria</taxon>
        <taxon>Oceanospirillales</taxon>
        <taxon>Halomonadaceae</taxon>
        <taxon>Halomonas</taxon>
    </lineage>
</organism>
<dbReference type="Proteomes" id="UP001225957">
    <property type="component" value="Unassembled WGS sequence"/>
</dbReference>
<accession>A0ABT6UYD2</accession>
<feature type="chain" id="PRO_5047492131" evidence="2">
    <location>
        <begin position="23"/>
        <end position="85"/>
    </location>
</feature>
<evidence type="ECO:0000256" key="1">
    <source>
        <dbReference type="SAM" id="MobiDB-lite"/>
    </source>
</evidence>
<sequence length="85" mass="10113">MKIRTVSLAMMALMLSAVPLMAMDSEYQEKRRQALQEKSKSSAIQAENAIDQRRDREVSQRGEGQHRRSDDEWQQTREALRYWWN</sequence>
<evidence type="ECO:0000313" key="4">
    <source>
        <dbReference type="Proteomes" id="UP001225957"/>
    </source>
</evidence>
<protein>
    <submittedName>
        <fullName evidence="3">Uncharacterized protein</fullName>
    </submittedName>
</protein>
<feature type="compositionally biased region" description="Basic and acidic residues" evidence="1">
    <location>
        <begin position="50"/>
        <end position="74"/>
    </location>
</feature>
<evidence type="ECO:0000256" key="2">
    <source>
        <dbReference type="SAM" id="SignalP"/>
    </source>
</evidence>
<dbReference type="EMBL" id="JASCQP010000021">
    <property type="protein sequence ID" value="MDI5890987.1"/>
    <property type="molecule type" value="Genomic_DNA"/>
</dbReference>
<proteinExistence type="predicted"/>
<name>A0ABT6UYD2_9GAMM</name>
<feature type="compositionally biased region" description="Basic and acidic residues" evidence="1">
    <location>
        <begin position="31"/>
        <end position="40"/>
    </location>
</feature>
<feature type="region of interest" description="Disordered" evidence="1">
    <location>
        <begin position="31"/>
        <end position="74"/>
    </location>
</feature>
<dbReference type="RefSeq" id="WP_282734939.1">
    <property type="nucleotide sequence ID" value="NZ_JASCQP010000021.1"/>
</dbReference>
<keyword evidence="4" id="KW-1185">Reference proteome</keyword>
<comment type="caution">
    <text evidence="3">The sequence shown here is derived from an EMBL/GenBank/DDBJ whole genome shotgun (WGS) entry which is preliminary data.</text>
</comment>
<feature type="signal peptide" evidence="2">
    <location>
        <begin position="1"/>
        <end position="22"/>
    </location>
</feature>
<gene>
    <name evidence="3" type="ORF">QLQ83_07770</name>
</gene>
<evidence type="ECO:0000313" key="3">
    <source>
        <dbReference type="EMBL" id="MDI5890987.1"/>
    </source>
</evidence>
<keyword evidence="2" id="KW-0732">Signal</keyword>